<accession>A0A0W0G5Z4</accession>
<dbReference type="Proteomes" id="UP000054988">
    <property type="component" value="Unassembled WGS sequence"/>
</dbReference>
<proteinExistence type="predicted"/>
<keyword evidence="1" id="KW-0732">Signal</keyword>
<evidence type="ECO:0000256" key="1">
    <source>
        <dbReference type="SAM" id="SignalP"/>
    </source>
</evidence>
<evidence type="ECO:0000313" key="2">
    <source>
        <dbReference type="EMBL" id="KTB43965.1"/>
    </source>
</evidence>
<feature type="signal peptide" evidence="1">
    <location>
        <begin position="1"/>
        <end position="19"/>
    </location>
</feature>
<organism evidence="2 3">
    <name type="scientific">Moniliophthora roreri</name>
    <name type="common">Frosty pod rot fungus</name>
    <name type="synonym">Monilia roreri</name>
    <dbReference type="NCBI Taxonomy" id="221103"/>
    <lineage>
        <taxon>Eukaryota</taxon>
        <taxon>Fungi</taxon>
        <taxon>Dikarya</taxon>
        <taxon>Basidiomycota</taxon>
        <taxon>Agaricomycotina</taxon>
        <taxon>Agaricomycetes</taxon>
        <taxon>Agaricomycetidae</taxon>
        <taxon>Agaricales</taxon>
        <taxon>Marasmiineae</taxon>
        <taxon>Marasmiaceae</taxon>
        <taxon>Moniliophthora</taxon>
    </lineage>
</organism>
<sequence length="159" mass="17749">MFVALGFSLILKIIDFTLQPNLLNVDVQVGDLMDFCDIGNGYLGYCATQRYYRARGRVDLAFKTWIADSRLERAIVGQIKIHSTRGSHRYWMEVGPNYEVLVERLTSGDVRKGSEMLLHTPIRGEEGSSLGVQAVALRGNMLGFVILCVPGLRTVVDEP</sequence>
<dbReference type="AlphaFoldDB" id="A0A0W0G5Z4"/>
<name>A0A0W0G5Z4_MONRR</name>
<gene>
    <name evidence="2" type="ORF">WG66_3457</name>
</gene>
<comment type="caution">
    <text evidence="2">The sequence shown here is derived from an EMBL/GenBank/DDBJ whole genome shotgun (WGS) entry which is preliminary data.</text>
</comment>
<evidence type="ECO:0000313" key="3">
    <source>
        <dbReference type="Proteomes" id="UP000054988"/>
    </source>
</evidence>
<protein>
    <submittedName>
        <fullName evidence="2">Uncharacterized protein</fullName>
    </submittedName>
</protein>
<reference evidence="2 3" key="1">
    <citation type="submission" date="2015-12" db="EMBL/GenBank/DDBJ databases">
        <title>Draft genome sequence of Moniliophthora roreri, the causal agent of frosty pod rot of cacao.</title>
        <authorList>
            <person name="Aime M.C."/>
            <person name="Diaz-Valderrama J.R."/>
            <person name="Kijpornyongpan T."/>
            <person name="Phillips-Mora W."/>
        </authorList>
    </citation>
    <scope>NUCLEOTIDE SEQUENCE [LARGE SCALE GENOMIC DNA]</scope>
    <source>
        <strain evidence="2 3">MCA 2952</strain>
    </source>
</reference>
<feature type="chain" id="PRO_5006902413" evidence="1">
    <location>
        <begin position="20"/>
        <end position="159"/>
    </location>
</feature>
<dbReference type="EMBL" id="LATX01001035">
    <property type="protein sequence ID" value="KTB43965.1"/>
    <property type="molecule type" value="Genomic_DNA"/>
</dbReference>